<keyword evidence="1" id="KW-0472">Membrane</keyword>
<dbReference type="AlphaFoldDB" id="A0A7J8WBV9"/>
<comment type="caution">
    <text evidence="3">The sequence shown here is derived from an EMBL/GenBank/DDBJ whole genome shotgun (WGS) entry which is preliminary data.</text>
</comment>
<keyword evidence="1" id="KW-0812">Transmembrane</keyword>
<dbReference type="PROSITE" id="PS50127">
    <property type="entry name" value="UBC_2"/>
    <property type="match status" value="1"/>
</dbReference>
<dbReference type="InterPro" id="IPR000608">
    <property type="entry name" value="UBC"/>
</dbReference>
<accession>A0A7J8WBV9</accession>
<dbReference type="InterPro" id="IPR050113">
    <property type="entry name" value="Ub_conjugating_enzyme"/>
</dbReference>
<evidence type="ECO:0000256" key="1">
    <source>
        <dbReference type="SAM" id="Phobius"/>
    </source>
</evidence>
<organism evidence="3 4">
    <name type="scientific">Gossypium klotzschianum</name>
    <dbReference type="NCBI Taxonomy" id="34286"/>
    <lineage>
        <taxon>Eukaryota</taxon>
        <taxon>Viridiplantae</taxon>
        <taxon>Streptophyta</taxon>
        <taxon>Embryophyta</taxon>
        <taxon>Tracheophyta</taxon>
        <taxon>Spermatophyta</taxon>
        <taxon>Magnoliopsida</taxon>
        <taxon>eudicotyledons</taxon>
        <taxon>Gunneridae</taxon>
        <taxon>Pentapetalae</taxon>
        <taxon>rosids</taxon>
        <taxon>malvids</taxon>
        <taxon>Malvales</taxon>
        <taxon>Malvaceae</taxon>
        <taxon>Malvoideae</taxon>
        <taxon>Gossypium</taxon>
    </lineage>
</organism>
<dbReference type="SUPFAM" id="SSF54495">
    <property type="entry name" value="UBC-like"/>
    <property type="match status" value="1"/>
</dbReference>
<protein>
    <recommendedName>
        <fullName evidence="2">UBC core domain-containing protein</fullName>
    </recommendedName>
</protein>
<evidence type="ECO:0000259" key="2">
    <source>
        <dbReference type="PROSITE" id="PS50127"/>
    </source>
</evidence>
<feature type="domain" description="UBC core" evidence="2">
    <location>
        <begin position="88"/>
        <end position="153"/>
    </location>
</feature>
<dbReference type="PANTHER" id="PTHR24067">
    <property type="entry name" value="UBIQUITIN-CONJUGATING ENZYME E2"/>
    <property type="match status" value="1"/>
</dbReference>
<dbReference type="Pfam" id="PF00179">
    <property type="entry name" value="UQ_con"/>
    <property type="match status" value="1"/>
</dbReference>
<reference evidence="3 4" key="1">
    <citation type="journal article" date="2019" name="Genome Biol. Evol.">
        <title>Insights into the evolution of the New World diploid cottons (Gossypium, subgenus Houzingenia) based on genome sequencing.</title>
        <authorList>
            <person name="Grover C.E."/>
            <person name="Arick M.A. 2nd"/>
            <person name="Thrash A."/>
            <person name="Conover J.L."/>
            <person name="Sanders W.S."/>
            <person name="Peterson D.G."/>
            <person name="Frelichowski J.E."/>
            <person name="Scheffler J.A."/>
            <person name="Scheffler B.E."/>
            <person name="Wendel J.F."/>
        </authorList>
    </citation>
    <scope>NUCLEOTIDE SEQUENCE [LARGE SCALE GENOMIC DNA]</scope>
    <source>
        <strain evidence="3">57</strain>
        <tissue evidence="3">Leaf</tissue>
    </source>
</reference>
<feature type="transmembrane region" description="Helical" evidence="1">
    <location>
        <begin position="57"/>
        <end position="80"/>
    </location>
</feature>
<dbReference type="Gene3D" id="3.10.110.10">
    <property type="entry name" value="Ubiquitin Conjugating Enzyme"/>
    <property type="match status" value="1"/>
</dbReference>
<gene>
    <name evidence="3" type="ORF">Goklo_000035</name>
</gene>
<feature type="non-terminal residue" evidence="3">
    <location>
        <position position="1"/>
    </location>
</feature>
<proteinExistence type="predicted"/>
<dbReference type="InterPro" id="IPR016135">
    <property type="entry name" value="UBQ-conjugating_enzyme/RWD"/>
</dbReference>
<keyword evidence="4" id="KW-1185">Reference proteome</keyword>
<dbReference type="EMBL" id="JABFAB010245020">
    <property type="protein sequence ID" value="MBA0672508.1"/>
    <property type="molecule type" value="Genomic_DNA"/>
</dbReference>
<sequence>MSILKRCSTYHSLNHLTTVASDLRMVRLLNRGDDSWPLIGGTTPDGAKATARVYERCVSIINTAIALTFCGIFILVPLMYNFCGVFGPAYKTISKELKGLKKSPFSYGSAGPVDGDMFHWQATILDLRDNPYAGGVFEVDIHFPLQYPFEPPK</sequence>
<evidence type="ECO:0000313" key="3">
    <source>
        <dbReference type="EMBL" id="MBA0672508.1"/>
    </source>
</evidence>
<keyword evidence="1" id="KW-1133">Transmembrane helix</keyword>
<name>A0A7J8WBV9_9ROSI</name>
<evidence type="ECO:0000313" key="4">
    <source>
        <dbReference type="Proteomes" id="UP000593573"/>
    </source>
</evidence>
<dbReference type="Proteomes" id="UP000593573">
    <property type="component" value="Unassembled WGS sequence"/>
</dbReference>